<sequence>MELQDLAIDGYERVLRVSDADAGLTGVIAIHSTRFGPAVGGLRMRPYQTEQAALDDVLRLARGMTYKNAAADLPLGGGKAVIIGDPARDKTPARLTAFGQAIEALEGRYWTAEDMGMTPADLEIVARSTGYVAGLASGEYASGDPSPVTARGVFEAARTTLAHATGSDDLVGKRIALQGLGNVGRALAGMFAEAGATLLVTDMDQARVDEAVAALGATAIAPDAIIAAGADLFAPCAIGGILDAASIPTLKVRAICGSANNQLATPEDGSRLMARGILYAPDYVVNAGGIINAATEVLRIRDRAPFTETRLAAITEFLDRAFTRARAEGVGPEVIADRLVEEKLAAPPADAIAAK</sequence>
<dbReference type="PROSITE" id="PS00074">
    <property type="entry name" value="GLFV_DEHYDROGENASE"/>
    <property type="match status" value="1"/>
</dbReference>
<evidence type="ECO:0000313" key="9">
    <source>
        <dbReference type="Proteomes" id="UP000322080"/>
    </source>
</evidence>
<name>A0A5D0RPP8_9RHOB</name>
<reference evidence="8 9" key="1">
    <citation type="submission" date="2019-08" db="EMBL/GenBank/DDBJ databases">
        <title>Identification of a novel species of the genus Boseongicola.</title>
        <authorList>
            <person name="Zhang X.-Q."/>
        </authorList>
    </citation>
    <scope>NUCLEOTIDE SEQUENCE [LARGE SCALE GENOMIC DNA]</scope>
    <source>
        <strain evidence="8 9">HY14</strain>
    </source>
</reference>
<dbReference type="InterPro" id="IPR006095">
    <property type="entry name" value="Glu/Leu/Phe/Val/Trp_DH"/>
</dbReference>
<dbReference type="FunFam" id="3.40.50.10860:FF:000010">
    <property type="entry name" value="Leucine dehydrogenase"/>
    <property type="match status" value="1"/>
</dbReference>
<proteinExistence type="inferred from homology"/>
<protein>
    <submittedName>
        <fullName evidence="8">Glu/Leu/Phe/Val dehydrogenase</fullName>
    </submittedName>
</protein>
<evidence type="ECO:0000313" key="8">
    <source>
        <dbReference type="EMBL" id="TYB82865.1"/>
    </source>
</evidence>
<dbReference type="InterPro" id="IPR036291">
    <property type="entry name" value="NAD(P)-bd_dom_sf"/>
</dbReference>
<dbReference type="EMBL" id="VSIY01000003">
    <property type="protein sequence ID" value="TYB82865.1"/>
    <property type="molecule type" value="Genomic_DNA"/>
</dbReference>
<dbReference type="Gene3D" id="3.40.50.10860">
    <property type="entry name" value="Leucine Dehydrogenase, chain A, domain 1"/>
    <property type="match status" value="1"/>
</dbReference>
<dbReference type="Proteomes" id="UP000322080">
    <property type="component" value="Unassembled WGS sequence"/>
</dbReference>
<comment type="similarity">
    <text evidence="1 6">Belongs to the Glu/Leu/Phe/Val dehydrogenases family.</text>
</comment>
<dbReference type="PANTHER" id="PTHR42722">
    <property type="entry name" value="LEUCINE DEHYDROGENASE"/>
    <property type="match status" value="1"/>
</dbReference>
<feature type="domain" description="Glutamate/phenylalanine/leucine/valine/L-tryptophan dehydrogenase C-terminal" evidence="7">
    <location>
        <begin position="143"/>
        <end position="352"/>
    </location>
</feature>
<feature type="active site" description="Proton donor/acceptor" evidence="4">
    <location>
        <position position="79"/>
    </location>
</feature>
<dbReference type="Pfam" id="PF00208">
    <property type="entry name" value="ELFV_dehydrog"/>
    <property type="match status" value="1"/>
</dbReference>
<evidence type="ECO:0000256" key="6">
    <source>
        <dbReference type="RuleBase" id="RU004417"/>
    </source>
</evidence>
<dbReference type="SUPFAM" id="SSF51735">
    <property type="entry name" value="NAD(P)-binding Rossmann-fold domains"/>
    <property type="match status" value="1"/>
</dbReference>
<dbReference type="GO" id="GO:0006520">
    <property type="term" value="P:amino acid metabolic process"/>
    <property type="evidence" value="ECO:0007669"/>
    <property type="project" value="InterPro"/>
</dbReference>
<evidence type="ECO:0000256" key="3">
    <source>
        <dbReference type="ARBA" id="ARBA00023027"/>
    </source>
</evidence>
<dbReference type="InterPro" id="IPR006096">
    <property type="entry name" value="Glu/Leu/Phe/Val/Trp_DH_C"/>
</dbReference>
<gene>
    <name evidence="8" type="ORF">FVF75_01395</name>
</gene>
<keyword evidence="9" id="KW-1185">Reference proteome</keyword>
<evidence type="ECO:0000259" key="7">
    <source>
        <dbReference type="SMART" id="SM00839"/>
    </source>
</evidence>
<keyword evidence="2 6" id="KW-0560">Oxidoreductase</keyword>
<dbReference type="GO" id="GO:0016639">
    <property type="term" value="F:oxidoreductase activity, acting on the CH-NH2 group of donors, NAD or NADP as acceptor"/>
    <property type="evidence" value="ECO:0007669"/>
    <property type="project" value="InterPro"/>
</dbReference>
<dbReference type="InterPro" id="IPR006097">
    <property type="entry name" value="Glu/Leu/Phe/Val/Trp_DH_dimer"/>
</dbReference>
<evidence type="ECO:0000256" key="5">
    <source>
        <dbReference type="PIRSR" id="PIRSR000188-2"/>
    </source>
</evidence>
<accession>A0A5D0RPP8</accession>
<evidence type="ECO:0000256" key="4">
    <source>
        <dbReference type="PIRSR" id="PIRSR000188-1"/>
    </source>
</evidence>
<dbReference type="InterPro" id="IPR016211">
    <property type="entry name" value="Glu/Phe/Leu/Val/Trp_DH_bac/arc"/>
</dbReference>
<evidence type="ECO:0000256" key="2">
    <source>
        <dbReference type="ARBA" id="ARBA00023002"/>
    </source>
</evidence>
<keyword evidence="5" id="KW-0547">Nucleotide-binding</keyword>
<keyword evidence="3 5" id="KW-0520">NAD</keyword>
<dbReference type="AlphaFoldDB" id="A0A5D0RPP8"/>
<comment type="caution">
    <text evidence="8">The sequence shown here is derived from an EMBL/GenBank/DDBJ whole genome shotgun (WGS) entry which is preliminary data.</text>
</comment>
<dbReference type="PANTHER" id="PTHR42722:SF1">
    <property type="entry name" value="VALINE DEHYDROGENASE"/>
    <property type="match status" value="1"/>
</dbReference>
<dbReference type="SMART" id="SM00839">
    <property type="entry name" value="ELFV_dehydrog"/>
    <property type="match status" value="1"/>
</dbReference>
<evidence type="ECO:0000256" key="1">
    <source>
        <dbReference type="ARBA" id="ARBA00006382"/>
    </source>
</evidence>
<dbReference type="PIRSF" id="PIRSF000188">
    <property type="entry name" value="Phe_leu_dh"/>
    <property type="match status" value="1"/>
</dbReference>
<dbReference type="Gene3D" id="3.40.50.720">
    <property type="entry name" value="NAD(P)-binding Rossmann-like Domain"/>
    <property type="match status" value="1"/>
</dbReference>
<dbReference type="Pfam" id="PF02812">
    <property type="entry name" value="ELFV_dehydrog_N"/>
    <property type="match status" value="1"/>
</dbReference>
<dbReference type="GO" id="GO:0000166">
    <property type="term" value="F:nucleotide binding"/>
    <property type="evidence" value="ECO:0007669"/>
    <property type="project" value="UniProtKB-KW"/>
</dbReference>
<dbReference type="InterPro" id="IPR046346">
    <property type="entry name" value="Aminoacid_DH-like_N_sf"/>
</dbReference>
<dbReference type="RefSeq" id="WP_148375956.1">
    <property type="nucleotide sequence ID" value="NZ_VSIY01000003.1"/>
</dbReference>
<organism evidence="8 9">
    <name type="scientific">Maritimibacter fusiformis</name>
    <dbReference type="NCBI Taxonomy" id="2603819"/>
    <lineage>
        <taxon>Bacteria</taxon>
        <taxon>Pseudomonadati</taxon>
        <taxon>Pseudomonadota</taxon>
        <taxon>Alphaproteobacteria</taxon>
        <taxon>Rhodobacterales</taxon>
        <taxon>Roseobacteraceae</taxon>
        <taxon>Maritimibacter</taxon>
    </lineage>
</organism>
<dbReference type="PRINTS" id="PR00082">
    <property type="entry name" value="GLFDHDRGNASE"/>
</dbReference>
<dbReference type="CDD" id="cd01075">
    <property type="entry name" value="NAD_bind_Leu_Phe_Val_DH"/>
    <property type="match status" value="1"/>
</dbReference>
<feature type="binding site" evidence="5">
    <location>
        <begin position="179"/>
        <end position="184"/>
    </location>
    <ligand>
        <name>NAD(+)</name>
        <dbReference type="ChEBI" id="CHEBI:57540"/>
    </ligand>
</feature>
<dbReference type="InterPro" id="IPR033524">
    <property type="entry name" value="Glu/Leu/Phe/Val_DH_AS"/>
</dbReference>
<dbReference type="SUPFAM" id="SSF53223">
    <property type="entry name" value="Aminoacid dehydrogenase-like, N-terminal domain"/>
    <property type="match status" value="1"/>
</dbReference>